<keyword evidence="2" id="KW-1185">Reference proteome</keyword>
<name>A0ABU0AGV0_9BACI</name>
<gene>
    <name evidence="1" type="ORF">J2S17_001966</name>
</gene>
<dbReference type="Proteomes" id="UP001238088">
    <property type="component" value="Unassembled WGS sequence"/>
</dbReference>
<sequence>MSGIILFLPFDYMEWIDDLLSRLLLSPLPQSISIKESMYIIIVCII</sequence>
<accession>A0ABU0AGV0</accession>
<comment type="caution">
    <text evidence="1">The sequence shown here is derived from an EMBL/GenBank/DDBJ whole genome shotgun (WGS) entry which is preliminary data.</text>
</comment>
<reference evidence="1 2" key="1">
    <citation type="submission" date="2023-07" db="EMBL/GenBank/DDBJ databases">
        <title>Genomic Encyclopedia of Type Strains, Phase IV (KMG-IV): sequencing the most valuable type-strain genomes for metagenomic binning, comparative biology and taxonomic classification.</title>
        <authorList>
            <person name="Goeker M."/>
        </authorList>
    </citation>
    <scope>NUCLEOTIDE SEQUENCE [LARGE SCALE GENOMIC DNA]</scope>
    <source>
        <strain evidence="1 2">DSM 23494</strain>
    </source>
</reference>
<evidence type="ECO:0000313" key="1">
    <source>
        <dbReference type="EMBL" id="MDQ0270094.1"/>
    </source>
</evidence>
<organism evidence="1 2">
    <name type="scientific">Cytobacillus purgationiresistens</name>
    <dbReference type="NCBI Taxonomy" id="863449"/>
    <lineage>
        <taxon>Bacteria</taxon>
        <taxon>Bacillati</taxon>
        <taxon>Bacillota</taxon>
        <taxon>Bacilli</taxon>
        <taxon>Bacillales</taxon>
        <taxon>Bacillaceae</taxon>
        <taxon>Cytobacillus</taxon>
    </lineage>
</organism>
<evidence type="ECO:0000313" key="2">
    <source>
        <dbReference type="Proteomes" id="UP001238088"/>
    </source>
</evidence>
<protein>
    <submittedName>
        <fullName evidence="1">Uncharacterized protein</fullName>
    </submittedName>
</protein>
<dbReference type="RefSeq" id="WP_307474194.1">
    <property type="nucleotide sequence ID" value="NZ_JAUSUB010000006.1"/>
</dbReference>
<proteinExistence type="predicted"/>
<dbReference type="EMBL" id="JAUSUB010000006">
    <property type="protein sequence ID" value="MDQ0270094.1"/>
    <property type="molecule type" value="Genomic_DNA"/>
</dbReference>